<keyword evidence="2 9" id="KW-0489">Methyltransferase</keyword>
<comment type="catalytic activity">
    <reaction evidence="6">
        <text>a 2'-deoxyadenosine in DNA + S-adenosyl-L-methionine = an N(6)-methyl-2'-deoxyadenosine in DNA + S-adenosyl-L-homocysteine + H(+)</text>
        <dbReference type="Rhea" id="RHEA:15197"/>
        <dbReference type="Rhea" id="RHEA-COMP:12418"/>
        <dbReference type="Rhea" id="RHEA-COMP:12419"/>
        <dbReference type="ChEBI" id="CHEBI:15378"/>
        <dbReference type="ChEBI" id="CHEBI:57856"/>
        <dbReference type="ChEBI" id="CHEBI:59789"/>
        <dbReference type="ChEBI" id="CHEBI:90615"/>
        <dbReference type="ChEBI" id="CHEBI:90616"/>
        <dbReference type="EC" id="2.1.1.72"/>
    </reaction>
</comment>
<evidence type="ECO:0000256" key="1">
    <source>
        <dbReference type="ARBA" id="ARBA00011900"/>
    </source>
</evidence>
<organism evidence="9 10">
    <name type="scientific">Streptococcus suis D12</name>
    <dbReference type="NCBI Taxonomy" id="1004952"/>
    <lineage>
        <taxon>Bacteria</taxon>
        <taxon>Bacillati</taxon>
        <taxon>Bacillota</taxon>
        <taxon>Bacilli</taxon>
        <taxon>Lactobacillales</taxon>
        <taxon>Streptococcaceae</taxon>
        <taxon>Streptococcus</taxon>
    </lineage>
</organism>
<dbReference type="GO" id="GO:0009307">
    <property type="term" value="P:DNA restriction-modification system"/>
    <property type="evidence" value="ECO:0007669"/>
    <property type="project" value="UniProtKB-KW"/>
</dbReference>
<feature type="domain" description="DNA methylase adenine-specific" evidence="7">
    <location>
        <begin position="174"/>
        <end position="500"/>
    </location>
</feature>
<evidence type="ECO:0000256" key="6">
    <source>
        <dbReference type="ARBA" id="ARBA00047942"/>
    </source>
</evidence>
<evidence type="ECO:0000256" key="2">
    <source>
        <dbReference type="ARBA" id="ARBA00022603"/>
    </source>
</evidence>
<evidence type="ECO:0000259" key="7">
    <source>
        <dbReference type="Pfam" id="PF02384"/>
    </source>
</evidence>
<name>G7SDY2_STRSU</name>
<dbReference type="GO" id="GO:0003677">
    <property type="term" value="F:DNA binding"/>
    <property type="evidence" value="ECO:0007669"/>
    <property type="project" value="InterPro"/>
</dbReference>
<keyword evidence="5" id="KW-0680">Restriction system</keyword>
<proteinExistence type="predicted"/>
<evidence type="ECO:0000313" key="10">
    <source>
        <dbReference type="Proteomes" id="UP000008845"/>
    </source>
</evidence>
<dbReference type="EMBL" id="CP002644">
    <property type="protein sequence ID" value="AER19217.1"/>
    <property type="molecule type" value="Genomic_DNA"/>
</dbReference>
<dbReference type="InterPro" id="IPR029063">
    <property type="entry name" value="SAM-dependent_MTases_sf"/>
</dbReference>
<dbReference type="PRINTS" id="PR00507">
    <property type="entry name" value="N12N6MTFRASE"/>
</dbReference>
<dbReference type="PROSITE" id="PS00092">
    <property type="entry name" value="N6_MTASE"/>
    <property type="match status" value="1"/>
</dbReference>
<dbReference type="GO" id="GO:0009007">
    <property type="term" value="F:site-specific DNA-methyltransferase (adenine-specific) activity"/>
    <property type="evidence" value="ECO:0007669"/>
    <property type="project" value="UniProtKB-EC"/>
</dbReference>
<evidence type="ECO:0000256" key="3">
    <source>
        <dbReference type="ARBA" id="ARBA00022679"/>
    </source>
</evidence>
<dbReference type="GO" id="GO:0032259">
    <property type="term" value="P:methylation"/>
    <property type="evidence" value="ECO:0007669"/>
    <property type="project" value="UniProtKB-KW"/>
</dbReference>
<dbReference type="InterPro" id="IPR002052">
    <property type="entry name" value="DNA_methylase_N6_adenine_CS"/>
</dbReference>
<keyword evidence="3 9" id="KW-0808">Transferase</keyword>
<dbReference type="InterPro" id="IPR022749">
    <property type="entry name" value="D12N6_MeTrfase_N"/>
</dbReference>
<dbReference type="PANTHER" id="PTHR42933:SF3">
    <property type="entry name" value="TYPE I RESTRICTION ENZYME MJAVIII METHYLASE SUBUNIT"/>
    <property type="match status" value="1"/>
</dbReference>
<dbReference type="Gene3D" id="3.40.50.150">
    <property type="entry name" value="Vaccinia Virus protein VP39"/>
    <property type="match status" value="1"/>
</dbReference>
<dbReference type="Pfam" id="PF02384">
    <property type="entry name" value="N6_Mtase"/>
    <property type="match status" value="1"/>
</dbReference>
<gene>
    <name evidence="9" type="ORF">SSUD12_0902</name>
</gene>
<dbReference type="AlphaFoldDB" id="G7SDY2"/>
<dbReference type="GO" id="GO:0008170">
    <property type="term" value="F:N-methyltransferase activity"/>
    <property type="evidence" value="ECO:0007669"/>
    <property type="project" value="InterPro"/>
</dbReference>
<evidence type="ECO:0000259" key="8">
    <source>
        <dbReference type="Pfam" id="PF12161"/>
    </source>
</evidence>
<dbReference type="REBASE" id="41220">
    <property type="entry name" value="M.SsuD12ORF902P"/>
</dbReference>
<dbReference type="HOGENOM" id="CLU_012122_0_0_9"/>
<sequence>MEKQVSIEHNKLVSFIWSVADDCLRDVYVRGKYRDIILPMTVIRRFDAILEDKKEFLLSLKEQFEKQGVDDIENTIAVAFELPFFNISKYTLRELKNETNMQNLKIKFRDYLDGFSSNVKDILKKFEFYNQIDKMADNHILDAVIDKFVSSEINLSPYPVKNNNGDIIKPGLDNHSMGTLFEELIRKFNEENNEEAGEHFTPRDVVELMGELAIVPVVDKIRDATYTLYDGACGTLGMCTVASEILQEYADKNNKKVSIHMYGQEVNPETYAISKADTLIKGDGRESDNIYFGSTISNDGAIGKKFDFMLSNPPYGKTWKTDLSLIGAGSDKDGKKNVTDPRFVTNFHSEADFRMIPDVSDGQLLFLLNNISKMKDTELGSRIVEVHNGSALFTGDAGNGASNARRYMIENDLIEAIIQLPENIFYNTGITTHIWILSNRKEERRKGKIQLIDASKFKTALRKNLGKKNCELADGDKKKILDLYLAFEENEYSKLFNNEDFGYYKITVDRPLKVAVNLSGENFEEVKKIYTELGIGTETINKSKLSEYGLKDTKGAISELSNSEKMLAYLDILKQLISEDLYFDLSEFVSKFNKLAKATKMKGLSYSSFEKTGFTTLLIEKNEKATIQIDSKGNVVVDSELRDTEIVPLNYSGGIEQFMKDEVLPYHDDAFVSESDTKIGYEISFTKYFYVPKQLDKMSDIVARIKKLEEETDGVLSGILEGLYE</sequence>
<dbReference type="InterPro" id="IPR051537">
    <property type="entry name" value="DNA_Adenine_Mtase"/>
</dbReference>
<dbReference type="SUPFAM" id="SSF53335">
    <property type="entry name" value="S-adenosyl-L-methionine-dependent methyltransferases"/>
    <property type="match status" value="1"/>
</dbReference>
<dbReference type="PATRIC" id="fig|1004952.3.peg.884"/>
<evidence type="ECO:0000256" key="5">
    <source>
        <dbReference type="ARBA" id="ARBA00022747"/>
    </source>
</evidence>
<accession>G7SDY2</accession>
<keyword evidence="4" id="KW-0949">S-adenosyl-L-methionine</keyword>
<dbReference type="KEGG" id="ssk:SSUD12_0902"/>
<feature type="domain" description="N6 adenine-specific DNA methyltransferase N-terminal" evidence="8">
    <location>
        <begin position="12"/>
        <end position="148"/>
    </location>
</feature>
<dbReference type="Proteomes" id="UP000008845">
    <property type="component" value="Chromosome"/>
</dbReference>
<protein>
    <recommendedName>
        <fullName evidence="1">site-specific DNA-methyltransferase (adenine-specific)</fullName>
        <ecNumber evidence="1">2.1.1.72</ecNumber>
    </recommendedName>
</protein>
<reference evidence="9 10" key="1">
    <citation type="journal article" date="2011" name="BMC Genomics">
        <title>Comparative Genomic Analysis of Streptococcus suis reveals significant genomic diversity among different serotypes.</title>
        <authorList>
            <person name="Zhang A."/>
            <person name="Yang M."/>
            <person name="Hu P."/>
            <person name="Wu J."/>
            <person name="Chen B."/>
            <person name="Hua Y."/>
            <person name="Yu J."/>
            <person name="Chen H."/>
            <person name="Xiao J."/>
            <person name="Jin M."/>
        </authorList>
    </citation>
    <scope>NUCLEOTIDE SEQUENCE [LARGE SCALE GENOMIC DNA]</scope>
    <source>
        <strain evidence="9">D12</strain>
    </source>
</reference>
<dbReference type="InterPro" id="IPR003356">
    <property type="entry name" value="DNA_methylase_A-5"/>
</dbReference>
<dbReference type="Pfam" id="PF12161">
    <property type="entry name" value="HsdM_N"/>
    <property type="match status" value="1"/>
</dbReference>
<dbReference type="RefSeq" id="WP_014637911.1">
    <property type="nucleotide sequence ID" value="NC_017621.1"/>
</dbReference>
<evidence type="ECO:0000313" key="9">
    <source>
        <dbReference type="EMBL" id="AER19217.1"/>
    </source>
</evidence>
<dbReference type="PANTHER" id="PTHR42933">
    <property type="entry name" value="SLR6095 PROTEIN"/>
    <property type="match status" value="1"/>
</dbReference>
<evidence type="ECO:0000256" key="4">
    <source>
        <dbReference type="ARBA" id="ARBA00022691"/>
    </source>
</evidence>
<dbReference type="EC" id="2.1.1.72" evidence="1"/>